<organism evidence="1 2">
    <name type="scientific">Piedraia hortae CBS 480.64</name>
    <dbReference type="NCBI Taxonomy" id="1314780"/>
    <lineage>
        <taxon>Eukaryota</taxon>
        <taxon>Fungi</taxon>
        <taxon>Dikarya</taxon>
        <taxon>Ascomycota</taxon>
        <taxon>Pezizomycotina</taxon>
        <taxon>Dothideomycetes</taxon>
        <taxon>Dothideomycetidae</taxon>
        <taxon>Capnodiales</taxon>
        <taxon>Piedraiaceae</taxon>
        <taxon>Piedraia</taxon>
    </lineage>
</organism>
<dbReference type="AlphaFoldDB" id="A0A6A7C9F4"/>
<accession>A0A6A7C9F4</accession>
<gene>
    <name evidence="1" type="ORF">K470DRAFT_267869</name>
</gene>
<evidence type="ECO:0000313" key="2">
    <source>
        <dbReference type="Proteomes" id="UP000799421"/>
    </source>
</evidence>
<reference evidence="1" key="1">
    <citation type="journal article" date="2020" name="Stud. Mycol.">
        <title>101 Dothideomycetes genomes: a test case for predicting lifestyles and emergence of pathogens.</title>
        <authorList>
            <person name="Haridas S."/>
            <person name="Albert R."/>
            <person name="Binder M."/>
            <person name="Bloem J."/>
            <person name="Labutti K."/>
            <person name="Salamov A."/>
            <person name="Andreopoulos B."/>
            <person name="Baker S."/>
            <person name="Barry K."/>
            <person name="Bills G."/>
            <person name="Bluhm B."/>
            <person name="Cannon C."/>
            <person name="Castanera R."/>
            <person name="Culley D."/>
            <person name="Daum C."/>
            <person name="Ezra D."/>
            <person name="Gonzalez J."/>
            <person name="Henrissat B."/>
            <person name="Kuo A."/>
            <person name="Liang C."/>
            <person name="Lipzen A."/>
            <person name="Lutzoni F."/>
            <person name="Magnuson J."/>
            <person name="Mondo S."/>
            <person name="Nolan M."/>
            <person name="Ohm R."/>
            <person name="Pangilinan J."/>
            <person name="Park H.-J."/>
            <person name="Ramirez L."/>
            <person name="Alfaro M."/>
            <person name="Sun H."/>
            <person name="Tritt A."/>
            <person name="Yoshinaga Y."/>
            <person name="Zwiers L.-H."/>
            <person name="Turgeon B."/>
            <person name="Goodwin S."/>
            <person name="Spatafora J."/>
            <person name="Crous P."/>
            <person name="Grigoriev I."/>
        </authorList>
    </citation>
    <scope>NUCLEOTIDE SEQUENCE</scope>
    <source>
        <strain evidence="1">CBS 480.64</strain>
    </source>
</reference>
<proteinExistence type="predicted"/>
<keyword evidence="2" id="KW-1185">Reference proteome</keyword>
<dbReference type="Proteomes" id="UP000799421">
    <property type="component" value="Unassembled WGS sequence"/>
</dbReference>
<name>A0A6A7C9F4_9PEZI</name>
<sequence length="115" mass="13603">MFRNFEARRVPWAQSWLFTMRVPTTFLEGLTMEELYWGQHYKEYVWVSRKQMRSRPYLRYAYLDGLHVMKGHILKGASQARTIDSVGVLGDPTTERLEEAIGQIIYIQIHTLHGQ</sequence>
<evidence type="ECO:0000313" key="1">
    <source>
        <dbReference type="EMBL" id="KAF2863852.1"/>
    </source>
</evidence>
<dbReference type="EMBL" id="MU005959">
    <property type="protein sequence ID" value="KAF2863852.1"/>
    <property type="molecule type" value="Genomic_DNA"/>
</dbReference>
<protein>
    <submittedName>
        <fullName evidence="1">Uncharacterized protein</fullName>
    </submittedName>
</protein>